<reference evidence="3 4" key="1">
    <citation type="submission" date="2024-10" db="EMBL/GenBank/DDBJ databases">
        <authorList>
            <person name="Kim D."/>
        </authorList>
    </citation>
    <scope>NUCLEOTIDE SEQUENCE [LARGE SCALE GENOMIC DNA]</scope>
    <source>
        <strain evidence="3">Taebaek</strain>
    </source>
</reference>
<dbReference type="EMBL" id="JBICCN010000357">
    <property type="protein sequence ID" value="KAL3074173.1"/>
    <property type="molecule type" value="Genomic_DNA"/>
</dbReference>
<evidence type="ECO:0000313" key="4">
    <source>
        <dbReference type="Proteomes" id="UP001620645"/>
    </source>
</evidence>
<protein>
    <recommendedName>
        <fullName evidence="5">Gland protein</fullName>
    </recommendedName>
</protein>
<evidence type="ECO:0000313" key="3">
    <source>
        <dbReference type="EMBL" id="KAL3074173.1"/>
    </source>
</evidence>
<evidence type="ECO:0008006" key="5">
    <source>
        <dbReference type="Google" id="ProtNLM"/>
    </source>
</evidence>
<name>A0ABD2I4U9_HETSC</name>
<proteinExistence type="predicted"/>
<feature type="region of interest" description="Disordered" evidence="1">
    <location>
        <begin position="64"/>
        <end position="88"/>
    </location>
</feature>
<dbReference type="Proteomes" id="UP001620645">
    <property type="component" value="Unassembled WGS sequence"/>
</dbReference>
<comment type="caution">
    <text evidence="3">The sequence shown here is derived from an EMBL/GenBank/DDBJ whole genome shotgun (WGS) entry which is preliminary data.</text>
</comment>
<feature type="chain" id="PRO_5044892079" description="Gland protein" evidence="2">
    <location>
        <begin position="25"/>
        <end position="112"/>
    </location>
</feature>
<keyword evidence="2" id="KW-0732">Signal</keyword>
<accession>A0ABD2I4U9</accession>
<organism evidence="3 4">
    <name type="scientific">Heterodera schachtii</name>
    <name type="common">Sugarbeet cyst nematode worm</name>
    <name type="synonym">Tylenchus schachtii</name>
    <dbReference type="NCBI Taxonomy" id="97005"/>
    <lineage>
        <taxon>Eukaryota</taxon>
        <taxon>Metazoa</taxon>
        <taxon>Ecdysozoa</taxon>
        <taxon>Nematoda</taxon>
        <taxon>Chromadorea</taxon>
        <taxon>Rhabditida</taxon>
        <taxon>Tylenchina</taxon>
        <taxon>Tylenchomorpha</taxon>
        <taxon>Tylenchoidea</taxon>
        <taxon>Heteroderidae</taxon>
        <taxon>Heteroderinae</taxon>
        <taxon>Heterodera</taxon>
    </lineage>
</organism>
<keyword evidence="4" id="KW-1185">Reference proteome</keyword>
<feature type="signal peptide" evidence="2">
    <location>
        <begin position="1"/>
        <end position="24"/>
    </location>
</feature>
<evidence type="ECO:0000256" key="1">
    <source>
        <dbReference type="SAM" id="MobiDB-lite"/>
    </source>
</evidence>
<sequence length="112" mass="12347">MALLLAKFALALFFILSEVTKGNGQNGYHNLMYYHPQQQQNAPLLNSLQQCQQQLNDLQQQIASMQNQKMPTANSPSGNGTQTQQGTDSAKNLLEEVLVANSSTKFVKSAFT</sequence>
<dbReference type="AlphaFoldDB" id="A0ABD2I4U9"/>
<evidence type="ECO:0000256" key="2">
    <source>
        <dbReference type="SAM" id="SignalP"/>
    </source>
</evidence>
<gene>
    <name evidence="3" type="ORF">niasHS_015003</name>
</gene>